<dbReference type="Proteomes" id="UP000762676">
    <property type="component" value="Unassembled WGS sequence"/>
</dbReference>
<evidence type="ECO:0000256" key="1">
    <source>
        <dbReference type="SAM" id="MobiDB-lite"/>
    </source>
</evidence>
<reference evidence="3 4" key="1">
    <citation type="journal article" date="2021" name="Elife">
        <title>Chloroplast acquisition without the gene transfer in kleptoplastic sea slugs, Plakobranchus ocellatus.</title>
        <authorList>
            <person name="Maeda T."/>
            <person name="Takahashi S."/>
            <person name="Yoshida T."/>
            <person name="Shimamura S."/>
            <person name="Takaki Y."/>
            <person name="Nagai Y."/>
            <person name="Toyoda A."/>
            <person name="Suzuki Y."/>
            <person name="Arimoto A."/>
            <person name="Ishii H."/>
            <person name="Satoh N."/>
            <person name="Nishiyama T."/>
            <person name="Hasebe M."/>
            <person name="Maruyama T."/>
            <person name="Minagawa J."/>
            <person name="Obokata J."/>
            <person name="Shigenobu S."/>
        </authorList>
    </citation>
    <scope>NUCLEOTIDE SEQUENCE [LARGE SCALE GENOMIC DNA]</scope>
</reference>
<accession>A0AAV4FLM3</accession>
<gene>
    <name evidence="3" type="ORF">ElyMa_005735600</name>
</gene>
<keyword evidence="4" id="KW-1185">Reference proteome</keyword>
<name>A0AAV4FLM3_9GAST</name>
<feature type="region of interest" description="Disordered" evidence="1">
    <location>
        <begin position="1"/>
        <end position="21"/>
    </location>
</feature>
<keyword evidence="2" id="KW-0812">Transmembrane</keyword>
<dbReference type="AlphaFoldDB" id="A0AAV4FLM3"/>
<dbReference type="EMBL" id="BMAT01011479">
    <property type="protein sequence ID" value="GFR73630.1"/>
    <property type="molecule type" value="Genomic_DNA"/>
</dbReference>
<evidence type="ECO:0000256" key="2">
    <source>
        <dbReference type="SAM" id="Phobius"/>
    </source>
</evidence>
<evidence type="ECO:0000313" key="3">
    <source>
        <dbReference type="EMBL" id="GFR73630.1"/>
    </source>
</evidence>
<keyword evidence="2" id="KW-0472">Membrane</keyword>
<organism evidence="3 4">
    <name type="scientific">Elysia marginata</name>
    <dbReference type="NCBI Taxonomy" id="1093978"/>
    <lineage>
        <taxon>Eukaryota</taxon>
        <taxon>Metazoa</taxon>
        <taxon>Spiralia</taxon>
        <taxon>Lophotrochozoa</taxon>
        <taxon>Mollusca</taxon>
        <taxon>Gastropoda</taxon>
        <taxon>Heterobranchia</taxon>
        <taxon>Euthyneura</taxon>
        <taxon>Panpulmonata</taxon>
        <taxon>Sacoglossa</taxon>
        <taxon>Placobranchoidea</taxon>
        <taxon>Plakobranchidae</taxon>
        <taxon>Elysia</taxon>
    </lineage>
</organism>
<protein>
    <submittedName>
        <fullName evidence="3">Uncharacterized protein</fullName>
    </submittedName>
</protein>
<evidence type="ECO:0000313" key="4">
    <source>
        <dbReference type="Proteomes" id="UP000762676"/>
    </source>
</evidence>
<keyword evidence="2" id="KW-1133">Transmembrane helix</keyword>
<comment type="caution">
    <text evidence="3">The sequence shown here is derived from an EMBL/GenBank/DDBJ whole genome shotgun (WGS) entry which is preliminary data.</text>
</comment>
<sequence>MAGSRSSMGRGNDIWGEHRKAPPSKVNFFIDMLPDWLKTTPLSVPLHAQLTTKLASLRQLYTRNRACVYPMYSSVCLGTVVLSAGYLL</sequence>
<feature type="transmembrane region" description="Helical" evidence="2">
    <location>
        <begin position="66"/>
        <end position="87"/>
    </location>
</feature>
<proteinExistence type="predicted"/>